<sequence length="101" mass="11867">MKLVKNTLKETYQLVFRQLPITFTGLSLLVTMILKTFNIVKHLADNALLDFILWTVVVGHILLMVVFISHLYANLLKITAIYRRNRLTVKEILTKQYNYEE</sequence>
<organism evidence="2 3">
    <name type="scientific">Desulforamulus profundi</name>
    <dbReference type="NCBI Taxonomy" id="1383067"/>
    <lineage>
        <taxon>Bacteria</taxon>
        <taxon>Bacillati</taxon>
        <taxon>Bacillota</taxon>
        <taxon>Clostridia</taxon>
        <taxon>Eubacteriales</taxon>
        <taxon>Peptococcaceae</taxon>
        <taxon>Desulforamulus</taxon>
    </lineage>
</organism>
<evidence type="ECO:0000313" key="3">
    <source>
        <dbReference type="Proteomes" id="UP000222564"/>
    </source>
</evidence>
<feature type="transmembrane region" description="Helical" evidence="1">
    <location>
        <begin position="21"/>
        <end position="40"/>
    </location>
</feature>
<dbReference type="EMBL" id="AWQQ01000002">
    <property type="protein sequence ID" value="PHJ39998.1"/>
    <property type="molecule type" value="Genomic_DNA"/>
</dbReference>
<keyword evidence="3" id="KW-1185">Reference proteome</keyword>
<evidence type="ECO:0000313" key="2">
    <source>
        <dbReference type="EMBL" id="PHJ39998.1"/>
    </source>
</evidence>
<dbReference type="OrthoDB" id="9838444at2"/>
<dbReference type="Proteomes" id="UP000222564">
    <property type="component" value="Unassembled WGS sequence"/>
</dbReference>
<proteinExistence type="predicted"/>
<reference evidence="2 3" key="1">
    <citation type="submission" date="2013-09" db="EMBL/GenBank/DDBJ databases">
        <title>Biodegradation of hydrocarbons in the deep terrestrial subsurface : characterization of a microbial consortium composed of two Desulfotomaculum species originating from a deep geological formation.</title>
        <authorList>
            <person name="Aullo T."/>
            <person name="Berlendis S."/>
            <person name="Lascourreges J.-F."/>
            <person name="Dessort D."/>
            <person name="Saint-Laurent S."/>
            <person name="Schraauwers B."/>
            <person name="Mas J."/>
            <person name="Magot M."/>
            <person name="Ranchou-Peyruse A."/>
        </authorList>
    </citation>
    <scope>NUCLEOTIDE SEQUENCE [LARGE SCALE GENOMIC DNA]</scope>
    <source>
        <strain evidence="2 3">Bs107</strain>
    </source>
</reference>
<keyword evidence="1" id="KW-0472">Membrane</keyword>
<keyword evidence="1" id="KW-1133">Transmembrane helix</keyword>
<comment type="caution">
    <text evidence="2">The sequence shown here is derived from an EMBL/GenBank/DDBJ whole genome shotgun (WGS) entry which is preliminary data.</text>
</comment>
<dbReference type="RefSeq" id="WP_099081862.1">
    <property type="nucleotide sequence ID" value="NZ_AWQQ01000002.1"/>
</dbReference>
<name>A0A2C6MI54_9FIRM</name>
<protein>
    <submittedName>
        <fullName evidence="2">Uncharacterized protein</fullName>
    </submittedName>
</protein>
<dbReference type="AlphaFoldDB" id="A0A2C6MI54"/>
<evidence type="ECO:0000256" key="1">
    <source>
        <dbReference type="SAM" id="Phobius"/>
    </source>
</evidence>
<accession>A0A2C6MI54</accession>
<keyword evidence="1" id="KW-0812">Transmembrane</keyword>
<gene>
    <name evidence="2" type="ORF">P378_00310</name>
</gene>
<feature type="transmembrane region" description="Helical" evidence="1">
    <location>
        <begin position="52"/>
        <end position="76"/>
    </location>
</feature>